<dbReference type="SUPFAM" id="SSF53383">
    <property type="entry name" value="PLP-dependent transferases"/>
    <property type="match status" value="1"/>
</dbReference>
<dbReference type="FunFam" id="3.40.640.10:FF:000035">
    <property type="entry name" value="O-succinylhomoserine sulfhydrylase"/>
    <property type="match status" value="1"/>
</dbReference>
<dbReference type="GO" id="GO:0005737">
    <property type="term" value="C:cytoplasm"/>
    <property type="evidence" value="ECO:0007669"/>
    <property type="project" value="TreeGrafter"/>
</dbReference>
<evidence type="ECO:0000256" key="2">
    <source>
        <dbReference type="ARBA" id="ARBA00009077"/>
    </source>
</evidence>
<dbReference type="InterPro" id="IPR006235">
    <property type="entry name" value="OAc-hSer/O-AcSer_sulfhydrylase"/>
</dbReference>
<proteinExistence type="inferred from homology"/>
<accession>A0A4Z0BFH0</accession>
<feature type="modified residue" description="N6-(pyridoxal phosphate)lysine" evidence="5">
    <location>
        <position position="208"/>
    </location>
</feature>
<dbReference type="OrthoDB" id="9805807at2"/>
<evidence type="ECO:0000256" key="1">
    <source>
        <dbReference type="ARBA" id="ARBA00001933"/>
    </source>
</evidence>
<dbReference type="PANTHER" id="PTHR43797:SF2">
    <property type="entry name" value="HOMOCYSTEINE_CYSTEINE SYNTHASE"/>
    <property type="match status" value="1"/>
</dbReference>
<name>A0A4Z0BFH0_9BURK</name>
<dbReference type="InterPro" id="IPR015422">
    <property type="entry name" value="PyrdxlP-dep_Trfase_small"/>
</dbReference>
<dbReference type="PANTHER" id="PTHR43797">
    <property type="entry name" value="HOMOCYSTEINE/CYSTEINE SYNTHASE"/>
    <property type="match status" value="1"/>
</dbReference>
<dbReference type="InterPro" id="IPR015424">
    <property type="entry name" value="PyrdxlP-dep_Trfase"/>
</dbReference>
<dbReference type="Pfam" id="PF01053">
    <property type="entry name" value="Cys_Met_Meta_PP"/>
    <property type="match status" value="1"/>
</dbReference>
<dbReference type="InterPro" id="IPR000277">
    <property type="entry name" value="Cys/Met-Metab_PyrdxlP-dep_enz"/>
</dbReference>
<evidence type="ECO:0000256" key="3">
    <source>
        <dbReference type="ARBA" id="ARBA00022679"/>
    </source>
</evidence>
<evidence type="ECO:0000313" key="8">
    <source>
        <dbReference type="Proteomes" id="UP000297839"/>
    </source>
</evidence>
<comment type="cofactor">
    <cofactor evidence="1 6">
        <name>pyridoxal 5'-phosphate</name>
        <dbReference type="ChEBI" id="CHEBI:597326"/>
    </cofactor>
</comment>
<dbReference type="AlphaFoldDB" id="A0A4Z0BFH0"/>
<organism evidence="7 8">
    <name type="scientific">Ramlibacter humi</name>
    <dbReference type="NCBI Taxonomy" id="2530451"/>
    <lineage>
        <taxon>Bacteria</taxon>
        <taxon>Pseudomonadati</taxon>
        <taxon>Pseudomonadota</taxon>
        <taxon>Betaproteobacteria</taxon>
        <taxon>Burkholderiales</taxon>
        <taxon>Comamonadaceae</taxon>
        <taxon>Ramlibacter</taxon>
    </lineage>
</organism>
<dbReference type="PIRSF" id="PIRSF001434">
    <property type="entry name" value="CGS"/>
    <property type="match status" value="1"/>
</dbReference>
<protein>
    <submittedName>
        <fullName evidence="7">O-acetylhomoserine aminocarboxypropyltransferase/cysteine synthase</fullName>
    </submittedName>
</protein>
<dbReference type="EMBL" id="SMLK01000009">
    <property type="protein sequence ID" value="TFY97057.1"/>
    <property type="molecule type" value="Genomic_DNA"/>
</dbReference>
<dbReference type="PROSITE" id="PS00868">
    <property type="entry name" value="CYS_MET_METAB_PP"/>
    <property type="match status" value="1"/>
</dbReference>
<dbReference type="GO" id="GO:0071269">
    <property type="term" value="P:L-homocysteine biosynthetic process"/>
    <property type="evidence" value="ECO:0007669"/>
    <property type="project" value="TreeGrafter"/>
</dbReference>
<evidence type="ECO:0000256" key="4">
    <source>
        <dbReference type="ARBA" id="ARBA00022898"/>
    </source>
</evidence>
<evidence type="ECO:0000256" key="6">
    <source>
        <dbReference type="RuleBase" id="RU362118"/>
    </source>
</evidence>
<dbReference type="RefSeq" id="WP_135251472.1">
    <property type="nucleotide sequence ID" value="NZ_SMLK01000009.1"/>
</dbReference>
<comment type="similarity">
    <text evidence="2 6">Belongs to the trans-sulfuration enzymes family.</text>
</comment>
<dbReference type="GO" id="GO:0006535">
    <property type="term" value="P:cysteine biosynthetic process from serine"/>
    <property type="evidence" value="ECO:0007669"/>
    <property type="project" value="TreeGrafter"/>
</dbReference>
<gene>
    <name evidence="7" type="ORF">EZ216_19540</name>
</gene>
<dbReference type="NCBIfam" id="TIGR01326">
    <property type="entry name" value="OAH_OAS_sulfhy"/>
    <property type="match status" value="1"/>
</dbReference>
<keyword evidence="8" id="KW-1185">Reference proteome</keyword>
<dbReference type="GO" id="GO:0004124">
    <property type="term" value="F:cysteine synthase activity"/>
    <property type="evidence" value="ECO:0007669"/>
    <property type="project" value="TreeGrafter"/>
</dbReference>
<reference evidence="7 8" key="1">
    <citation type="submission" date="2019-03" db="EMBL/GenBank/DDBJ databases">
        <title>Ramlibacter sp. 18x22-1, whole genome shotgun sequence.</title>
        <authorList>
            <person name="Zhang X."/>
            <person name="Feng G."/>
            <person name="Zhu H."/>
        </authorList>
    </citation>
    <scope>NUCLEOTIDE SEQUENCE [LARGE SCALE GENOMIC DNA]</scope>
    <source>
        <strain evidence="7 8">18x22-1</strain>
    </source>
</reference>
<keyword evidence="3 7" id="KW-0808">Transferase</keyword>
<dbReference type="Proteomes" id="UP000297839">
    <property type="component" value="Unassembled WGS sequence"/>
</dbReference>
<keyword evidence="4 5" id="KW-0663">Pyridoxal phosphate</keyword>
<evidence type="ECO:0000256" key="5">
    <source>
        <dbReference type="PIRSR" id="PIRSR001434-2"/>
    </source>
</evidence>
<dbReference type="GO" id="GO:0030170">
    <property type="term" value="F:pyridoxal phosphate binding"/>
    <property type="evidence" value="ECO:0007669"/>
    <property type="project" value="InterPro"/>
</dbReference>
<dbReference type="GO" id="GO:0019346">
    <property type="term" value="P:transsulfuration"/>
    <property type="evidence" value="ECO:0007669"/>
    <property type="project" value="InterPro"/>
</dbReference>
<dbReference type="Gene3D" id="3.90.1150.10">
    <property type="entry name" value="Aspartate Aminotransferase, domain 1"/>
    <property type="match status" value="1"/>
</dbReference>
<dbReference type="Gene3D" id="3.40.640.10">
    <property type="entry name" value="Type I PLP-dependent aspartate aminotransferase-like (Major domain)"/>
    <property type="match status" value="1"/>
</dbReference>
<dbReference type="InterPro" id="IPR054542">
    <property type="entry name" value="Cys_met_metab_PP"/>
</dbReference>
<comment type="caution">
    <text evidence="7">The sequence shown here is derived from an EMBL/GenBank/DDBJ whole genome shotgun (WGS) entry which is preliminary data.</text>
</comment>
<dbReference type="CDD" id="cd00614">
    <property type="entry name" value="CGS_like"/>
    <property type="match status" value="1"/>
</dbReference>
<dbReference type="GO" id="GO:0003961">
    <property type="term" value="F:O-acetylhomoserine aminocarboxypropyltransferase activity"/>
    <property type="evidence" value="ECO:0007669"/>
    <property type="project" value="TreeGrafter"/>
</dbReference>
<dbReference type="InterPro" id="IPR015421">
    <property type="entry name" value="PyrdxlP-dep_Trfase_major"/>
</dbReference>
<evidence type="ECO:0000313" key="7">
    <source>
        <dbReference type="EMBL" id="TFY97057.1"/>
    </source>
</evidence>
<sequence>MEDFWRLETSMVHAGYGPEAHQRAVALPIYQTAAFAFDDSAHAADLFDHKIDGYVYTRLGNPTGQVLADRVAALEQGVGGAVTGSGQAAVACALMAIAEAGDNVVAASSLYGTTYHLLAQTLPQYGISVRLCDYNRPDQFRQAIDSRTKAVYCETLANPSGHVADLAALAELAHAAGLPLVVDNTLATPYLCRPFEHGADVVVHSLTKYMAGHGIALGGAIVDSGRFPWAAHGDRFARLTRAEHGVRGQSFVDAHGAQAFAARCVNGPLRTMGAVLAPLNAFLILQGIETLALRMDRICFNAGLIAQFLSEHPAVAWVSYPGLPAHPDHGACQRYMGGRASGVLSFGVRGGRQAGADFQDRLRLVRRSTNLGDCKTLVCHPASTTHRQLSAEDLRKSGTPEDLVRLSVGIEHIEDLLGDIDQALAAR</sequence>